<dbReference type="Proteomes" id="UP001596472">
    <property type="component" value="Unassembled WGS sequence"/>
</dbReference>
<sequence length="114" mass="13013">MKLDLTDGLFLIEEAYQTKAPSDVRWEAHREWADVQLILAGFEKMEVANLNNLTLQEDLSPQRDMQYFGAYDHGSVLQFEAGDAAIFLPVDAHRPGLQTAREELVRKVVIKVRL</sequence>
<dbReference type="NCBIfam" id="TIGR00022">
    <property type="entry name" value="YhcH/YjgK/YiaL family protein"/>
    <property type="match status" value="1"/>
</dbReference>
<name>A0ABW2L2P9_9BACT</name>
<organism evidence="1 2">
    <name type="scientific">Haloferula chungangensis</name>
    <dbReference type="NCBI Taxonomy" id="1048331"/>
    <lineage>
        <taxon>Bacteria</taxon>
        <taxon>Pseudomonadati</taxon>
        <taxon>Verrucomicrobiota</taxon>
        <taxon>Verrucomicrobiia</taxon>
        <taxon>Verrucomicrobiales</taxon>
        <taxon>Verrucomicrobiaceae</taxon>
        <taxon>Haloferula</taxon>
    </lineage>
</organism>
<dbReference type="EMBL" id="JBHTBS010000002">
    <property type="protein sequence ID" value="MFC7336582.1"/>
    <property type="molecule type" value="Genomic_DNA"/>
</dbReference>
<accession>A0ABW2L2P9</accession>
<keyword evidence="2" id="KW-1185">Reference proteome</keyword>
<gene>
    <name evidence="1" type="ORF">ACFQY0_05280</name>
</gene>
<protein>
    <submittedName>
        <fullName evidence="1">YhcH/YjgK/YiaL family protein</fullName>
    </submittedName>
</protein>
<dbReference type="Pfam" id="PF04074">
    <property type="entry name" value="DUF386"/>
    <property type="match status" value="1"/>
</dbReference>
<dbReference type="InterPro" id="IPR004375">
    <property type="entry name" value="NanQ/TabA/YiaL"/>
</dbReference>
<evidence type="ECO:0000313" key="1">
    <source>
        <dbReference type="EMBL" id="MFC7336582.1"/>
    </source>
</evidence>
<dbReference type="InterPro" id="IPR037012">
    <property type="entry name" value="NanQ/TabA/YiaL_sf"/>
</dbReference>
<dbReference type="PANTHER" id="PTHR34986">
    <property type="entry name" value="EVOLVED BETA-GALACTOSIDASE SUBUNIT BETA"/>
    <property type="match status" value="1"/>
</dbReference>
<dbReference type="RefSeq" id="WP_379709969.1">
    <property type="nucleotide sequence ID" value="NZ_JBHTBS010000002.1"/>
</dbReference>
<dbReference type="SUPFAM" id="SSF51197">
    <property type="entry name" value="Clavaminate synthase-like"/>
    <property type="match status" value="1"/>
</dbReference>
<dbReference type="Gene3D" id="2.60.120.370">
    <property type="entry name" value="YhcH/YjgK/YiaL"/>
    <property type="match status" value="1"/>
</dbReference>
<reference evidence="2" key="1">
    <citation type="journal article" date="2019" name="Int. J. Syst. Evol. Microbiol.">
        <title>The Global Catalogue of Microorganisms (GCM) 10K type strain sequencing project: providing services to taxonomists for standard genome sequencing and annotation.</title>
        <authorList>
            <consortium name="The Broad Institute Genomics Platform"/>
            <consortium name="The Broad Institute Genome Sequencing Center for Infectious Disease"/>
            <person name="Wu L."/>
            <person name="Ma J."/>
        </authorList>
    </citation>
    <scope>NUCLEOTIDE SEQUENCE [LARGE SCALE GENOMIC DNA]</scope>
    <source>
        <strain evidence="2">CGMCC 4.1467</strain>
    </source>
</reference>
<proteinExistence type="predicted"/>
<evidence type="ECO:0000313" key="2">
    <source>
        <dbReference type="Proteomes" id="UP001596472"/>
    </source>
</evidence>
<comment type="caution">
    <text evidence="1">The sequence shown here is derived from an EMBL/GenBank/DDBJ whole genome shotgun (WGS) entry which is preliminary data.</text>
</comment>
<dbReference type="PANTHER" id="PTHR34986:SF1">
    <property type="entry name" value="PROTEIN YIAL"/>
    <property type="match status" value="1"/>
</dbReference>